<dbReference type="EMBL" id="CP136958">
    <property type="protein sequence ID" value="WOT02210.1"/>
    <property type="molecule type" value="Genomic_DNA"/>
</dbReference>
<sequence>MVKAIDVAQRIYDSLGWVDAWKLQKLTYYVQAWSLGWYGRPLFDGYFEAWVNGPVEPSLYQANKNNRESPKGTTIHGADSSTLNEWQRAVVASVINYYADFSSAALVEITHSESPWIKARGDMSPHDRSNAPVLESEMKKFYAAQEVTSNDGPRRPFLTLAQPDSTEAALVKLEMQAERWKGALALLAEK</sequence>
<evidence type="ECO:0000259" key="1">
    <source>
        <dbReference type="Pfam" id="PF13274"/>
    </source>
</evidence>
<dbReference type="RefSeq" id="WP_101678831.1">
    <property type="nucleotide sequence ID" value="NZ_CAMYCO010000014.1"/>
</dbReference>
<evidence type="ECO:0000313" key="2">
    <source>
        <dbReference type="EMBL" id="WOT02210.1"/>
    </source>
</evidence>
<protein>
    <submittedName>
        <fullName evidence="2">DUF4065 domain-containing protein</fullName>
    </submittedName>
</protein>
<evidence type="ECO:0000313" key="3">
    <source>
        <dbReference type="Proteomes" id="UP000234560"/>
    </source>
</evidence>
<proteinExistence type="predicted"/>
<reference evidence="2" key="1">
    <citation type="submission" date="2017-12" db="EMBL/GenBank/DDBJ databases">
        <authorList>
            <person name="Thomas-White K."/>
            <person name="Wolfe A.J."/>
        </authorList>
    </citation>
    <scope>NUCLEOTIDE SEQUENCE</scope>
    <source>
        <strain evidence="2">UMB0763</strain>
    </source>
</reference>
<accession>A0AAF1BZ09</accession>
<organism evidence="2 3">
    <name type="scientific">Corynebacterium pyruviciproducens</name>
    <dbReference type="NCBI Taxonomy" id="598660"/>
    <lineage>
        <taxon>Bacteria</taxon>
        <taxon>Bacillati</taxon>
        <taxon>Actinomycetota</taxon>
        <taxon>Actinomycetes</taxon>
        <taxon>Mycobacteriales</taxon>
        <taxon>Corynebacteriaceae</taxon>
        <taxon>Corynebacterium</taxon>
    </lineage>
</organism>
<gene>
    <name evidence="2" type="ORF">CYJ47_00040</name>
</gene>
<dbReference type="KEGG" id="cpyr:CYJ47_00040"/>
<reference evidence="2" key="2">
    <citation type="submission" date="2023-10" db="EMBL/GenBank/DDBJ databases">
        <authorList>
            <person name="Choi B."/>
        </authorList>
    </citation>
    <scope>NUCLEOTIDE SEQUENCE</scope>
    <source>
        <strain evidence="2">UMB0763</strain>
    </source>
</reference>
<dbReference type="Proteomes" id="UP000234560">
    <property type="component" value="Chromosome"/>
</dbReference>
<feature type="domain" description="Antitoxin SocA-like Panacea" evidence="1">
    <location>
        <begin position="23"/>
        <end position="116"/>
    </location>
</feature>
<name>A0AAF1BZ09_9CORY</name>
<dbReference type="Pfam" id="PF13274">
    <property type="entry name" value="SocA_Panacea"/>
    <property type="match status" value="1"/>
</dbReference>
<dbReference type="AlphaFoldDB" id="A0AAF1BZ09"/>
<dbReference type="InterPro" id="IPR025272">
    <property type="entry name" value="SocA_Panacea"/>
</dbReference>